<organism evidence="2 3">
    <name type="scientific">Oncorhynchus mykiss</name>
    <name type="common">Rainbow trout</name>
    <name type="synonym">Salmo gairdneri</name>
    <dbReference type="NCBI Taxonomy" id="8022"/>
    <lineage>
        <taxon>Eukaryota</taxon>
        <taxon>Metazoa</taxon>
        <taxon>Chordata</taxon>
        <taxon>Craniata</taxon>
        <taxon>Vertebrata</taxon>
        <taxon>Euteleostomi</taxon>
        <taxon>Actinopterygii</taxon>
        <taxon>Neopterygii</taxon>
        <taxon>Teleostei</taxon>
        <taxon>Protacanthopterygii</taxon>
        <taxon>Salmoniformes</taxon>
        <taxon>Salmonidae</taxon>
        <taxon>Salmoninae</taxon>
        <taxon>Oncorhynchus</taxon>
    </lineage>
</organism>
<reference evidence="2" key="2">
    <citation type="submission" date="2025-08" db="UniProtKB">
        <authorList>
            <consortium name="Ensembl"/>
        </authorList>
    </citation>
    <scope>IDENTIFICATION</scope>
</reference>
<reference evidence="2" key="3">
    <citation type="submission" date="2025-09" db="UniProtKB">
        <authorList>
            <consortium name="Ensembl"/>
        </authorList>
    </citation>
    <scope>IDENTIFICATION</scope>
</reference>
<dbReference type="PANTHER" id="PTHR31635:SF196">
    <property type="entry name" value="REVERSE TRANSCRIPTASE DOMAIN-CONTAINING PROTEIN-RELATED"/>
    <property type="match status" value="1"/>
</dbReference>
<sequence length="1183" mass="134925">MRKDWDGQVFHSNFHSKSRGAAILVDKATPFVASEVIADPKGRYVIVTGELFSTPLVLASVYAPNWDDTSFISSFLSAIPNLDSHLLILGGDFNCKMSPVLDKSSQTNTGPSKCALLIQSFLQKYAMLEAWRFLHPTDRQYSFYSHVHQTYSRIDYFFLDKKLLPNLRQCTYESIVISDHSPLVLELEFPQRPPRCYQWRLNPILLSDKEFVNFISSEITLFLETNSTPGMSCSTIWESLKAYLRGQIISYTANQNRVRSQRLRDLSESIAALDEKYATDPSSDLHKERQLLQSEFDELSTRQAEQLLLRARYKVYEQGDKASKLLAHQIRKSEASRLIPQIRTPSGATTVIHKEINDQFKQFYSALYTSESPQDPLLIDSFFNGLNMPSIDTDSHDYLEEEFTLEEIATAVSAMKSGKSPGPDGFPTKFYRTFSGLLCPFLFRLFAECLNTSKLPPGLYQASISLLLKKNKDPLECGSYRPISLLNCDYKILAKLLAIRMEGLLHQVIHSDQTGFVRNRHLFFNIRRLMNILYSPASEDPEVVVSLDAEKAFDRVEWDYLTTALYRFGFCPKFIAWIKILYFSPMASVRTNNLSSDYFPLHRGSRQGCPLSPLLFALAIEPLAIALHSNDAIQGIIRAGWEQKVSLYADDLLLFISNPDTSLPRALSVLKKFGSISGYKLNLGKSEHFPVNKAALKCSFTSSQFRIVRDQFTYLGVKVARKYSNLFQENFVALADRLFQSFTFWNSLPLSLIGRINVIKMNVLPKFLYLFQCLPIFIPKYFFISLDQTFMHFIWDGKVPRIGRKHLQKPRSLGGLALPDFQTYYWAAHFRAVLYWLQTDPTGPRPLWVQMESESCKPAALSSVLCSSLPVSLGKRCANPIVKQSLKIWNQFRLAFSLRGFSLSGPINQNILFPPSLNDGAFGIWHSLGLSSLAQLFFDGTFASFSQLQEKFNLPQSHFFRYLQTRNFVRANTPGFPNRPANTATESILELNKLPRGAISDVYAIIHDLQNPSLVPLKTRWEKDLGEELGEDAWESVLHRVHSSSFSTRHSLIQFKVVHRIHWSGAKLGRIFSDFDPTCVRCKVEPATLLHMFWGCHKLSSFWELIFKYFSDIYHTVIDPSPLTALFGVLPMGTPLSRIQSDTVAYTTLLARRLILQNWKMAAPPSYKYCVKDVLCSLKLEKM</sequence>
<proteinExistence type="predicted"/>
<accession>A0A8C7W923</accession>
<dbReference type="InterPro" id="IPR000477">
    <property type="entry name" value="RT_dom"/>
</dbReference>
<dbReference type="GeneTree" id="ENSGT00940000163630"/>
<evidence type="ECO:0000313" key="2">
    <source>
        <dbReference type="Ensembl" id="ENSOMYP00000077914.2"/>
    </source>
</evidence>
<dbReference type="PANTHER" id="PTHR31635">
    <property type="entry name" value="REVERSE TRANSCRIPTASE DOMAIN-CONTAINING PROTEIN-RELATED"/>
    <property type="match status" value="1"/>
</dbReference>
<keyword evidence="3" id="KW-1185">Reference proteome</keyword>
<dbReference type="Gene3D" id="3.60.10.10">
    <property type="entry name" value="Endonuclease/exonuclease/phosphatase"/>
    <property type="match status" value="1"/>
</dbReference>
<dbReference type="SUPFAM" id="SSF56219">
    <property type="entry name" value="DNase I-like"/>
    <property type="match status" value="1"/>
</dbReference>
<dbReference type="AlphaFoldDB" id="A0A8C7W923"/>
<dbReference type="Pfam" id="PF00078">
    <property type="entry name" value="RVT_1"/>
    <property type="match status" value="1"/>
</dbReference>
<dbReference type="CDD" id="cd09076">
    <property type="entry name" value="L1-EN"/>
    <property type="match status" value="1"/>
</dbReference>
<reference evidence="2" key="1">
    <citation type="submission" date="2020-07" db="EMBL/GenBank/DDBJ databases">
        <title>A long reads based de novo assembly of the rainbow trout Arlee double haploid line genome.</title>
        <authorList>
            <person name="Gao G."/>
            <person name="Palti Y."/>
        </authorList>
    </citation>
    <scope>NUCLEOTIDE SEQUENCE [LARGE SCALE GENOMIC DNA]</scope>
</reference>
<dbReference type="SUPFAM" id="SSF56672">
    <property type="entry name" value="DNA/RNA polymerases"/>
    <property type="match status" value="1"/>
</dbReference>
<name>A0A8C7W923_ONCMY</name>
<dbReference type="InterPro" id="IPR043502">
    <property type="entry name" value="DNA/RNA_pol_sf"/>
</dbReference>
<dbReference type="Proteomes" id="UP000694395">
    <property type="component" value="Chromosome 22"/>
</dbReference>
<dbReference type="InterPro" id="IPR036691">
    <property type="entry name" value="Endo/exonu/phosph_ase_sf"/>
</dbReference>
<protein>
    <recommendedName>
        <fullName evidence="1">Reverse transcriptase domain-containing protein</fullName>
    </recommendedName>
</protein>
<evidence type="ECO:0000259" key="1">
    <source>
        <dbReference type="PROSITE" id="PS50878"/>
    </source>
</evidence>
<evidence type="ECO:0000313" key="3">
    <source>
        <dbReference type="Proteomes" id="UP000694395"/>
    </source>
</evidence>
<dbReference type="Ensembl" id="ENSOMYT00000084830.2">
    <property type="protein sequence ID" value="ENSOMYP00000077914.2"/>
    <property type="gene ID" value="ENSOMYG00000036029.2"/>
</dbReference>
<dbReference type="CDD" id="cd01650">
    <property type="entry name" value="RT_nLTR_like"/>
    <property type="match status" value="1"/>
</dbReference>
<feature type="domain" description="Reverse transcriptase" evidence="1">
    <location>
        <begin position="448"/>
        <end position="719"/>
    </location>
</feature>
<dbReference type="PROSITE" id="PS50878">
    <property type="entry name" value="RT_POL"/>
    <property type="match status" value="1"/>
</dbReference>